<dbReference type="Gene3D" id="3.40.50.300">
    <property type="entry name" value="P-loop containing nucleotide triphosphate hydrolases"/>
    <property type="match status" value="2"/>
</dbReference>
<comment type="caution">
    <text evidence="5">The sequence shown here is derived from an EMBL/GenBank/DDBJ whole genome shotgun (WGS) entry which is preliminary data.</text>
</comment>
<evidence type="ECO:0000259" key="4">
    <source>
        <dbReference type="PROSITE" id="PS50157"/>
    </source>
</evidence>
<dbReference type="InterPro" id="IPR003593">
    <property type="entry name" value="AAA+_ATPase"/>
</dbReference>
<dbReference type="FunFam" id="3.40.50.300:FF:001247">
    <property type="entry name" value="Erythrocyte membrane-associated antigen"/>
    <property type="match status" value="1"/>
</dbReference>
<dbReference type="STRING" id="1245528.M3J8P6"/>
<feature type="compositionally biased region" description="Low complexity" evidence="3">
    <location>
        <begin position="249"/>
        <end position="260"/>
    </location>
</feature>
<feature type="compositionally biased region" description="Basic and acidic residues" evidence="3">
    <location>
        <begin position="298"/>
        <end position="309"/>
    </location>
</feature>
<evidence type="ECO:0000256" key="1">
    <source>
        <dbReference type="ARBA" id="ARBA00022806"/>
    </source>
</evidence>
<keyword evidence="2" id="KW-0479">Metal-binding</keyword>
<dbReference type="AlphaFoldDB" id="M3J8P6"/>
<dbReference type="EMBL" id="AOGT01001091">
    <property type="protein sequence ID" value="EMG48478.1"/>
    <property type="molecule type" value="Genomic_DNA"/>
</dbReference>
<feature type="compositionally biased region" description="Basic residues" evidence="3">
    <location>
        <begin position="168"/>
        <end position="189"/>
    </location>
</feature>
<keyword evidence="2" id="KW-0863">Zinc-finger</keyword>
<dbReference type="eggNOG" id="KOG1802">
    <property type="taxonomic scope" value="Eukaryota"/>
</dbReference>
<gene>
    <name evidence="5" type="ORF">G210_0937</name>
</gene>
<protein>
    <submittedName>
        <fullName evidence="5">ATP-dependent RNA helicase, putative</fullName>
    </submittedName>
</protein>
<dbReference type="SMART" id="SM00382">
    <property type="entry name" value="AAA"/>
    <property type="match status" value="1"/>
</dbReference>
<dbReference type="InterPro" id="IPR045055">
    <property type="entry name" value="DNA2/NAM7-like"/>
</dbReference>
<dbReference type="Pfam" id="PF13087">
    <property type="entry name" value="AAA_12"/>
    <property type="match status" value="1"/>
</dbReference>
<proteinExistence type="predicted"/>
<dbReference type="GO" id="GO:0008270">
    <property type="term" value="F:zinc ion binding"/>
    <property type="evidence" value="ECO:0007669"/>
    <property type="project" value="UniProtKB-KW"/>
</dbReference>
<dbReference type="FunFam" id="3.40.50.300:FF:002019">
    <property type="entry name" value="DNA helicase I"/>
    <property type="match status" value="1"/>
</dbReference>
<dbReference type="InterPro" id="IPR047187">
    <property type="entry name" value="SF1_C_Upf1"/>
</dbReference>
<dbReference type="PROSITE" id="PS50157">
    <property type="entry name" value="ZINC_FINGER_C2H2_2"/>
    <property type="match status" value="1"/>
</dbReference>
<organism evidence="5 6">
    <name type="scientific">Candida maltosa (strain Xu316)</name>
    <name type="common">Yeast</name>
    <dbReference type="NCBI Taxonomy" id="1245528"/>
    <lineage>
        <taxon>Eukaryota</taxon>
        <taxon>Fungi</taxon>
        <taxon>Dikarya</taxon>
        <taxon>Ascomycota</taxon>
        <taxon>Saccharomycotina</taxon>
        <taxon>Pichiomycetes</taxon>
        <taxon>Debaryomycetaceae</taxon>
        <taxon>Candida/Lodderomyces clade</taxon>
        <taxon>Candida</taxon>
    </lineage>
</organism>
<dbReference type="GO" id="GO:0003724">
    <property type="term" value="F:RNA helicase activity"/>
    <property type="evidence" value="ECO:0007669"/>
    <property type="project" value="TreeGrafter"/>
</dbReference>
<keyword evidence="2" id="KW-0862">Zinc</keyword>
<dbReference type="InterPro" id="IPR027417">
    <property type="entry name" value="P-loop_NTPase"/>
</dbReference>
<feature type="compositionally biased region" description="Polar residues" evidence="3">
    <location>
        <begin position="264"/>
        <end position="283"/>
    </location>
</feature>
<keyword evidence="6" id="KW-1185">Reference proteome</keyword>
<evidence type="ECO:0000256" key="3">
    <source>
        <dbReference type="SAM" id="MobiDB-lite"/>
    </source>
</evidence>
<dbReference type="HOGENOM" id="CLU_010015_0_0_1"/>
<accession>M3J8P6</accession>
<feature type="region of interest" description="Disordered" evidence="3">
    <location>
        <begin position="165"/>
        <end position="448"/>
    </location>
</feature>
<evidence type="ECO:0000256" key="2">
    <source>
        <dbReference type="PROSITE-ProRule" id="PRU00042"/>
    </source>
</evidence>
<keyword evidence="1 5" id="KW-0347">Helicase</keyword>
<feature type="compositionally biased region" description="Basic and acidic residues" evidence="3">
    <location>
        <begin position="347"/>
        <end position="394"/>
    </location>
</feature>
<keyword evidence="1 5" id="KW-0067">ATP-binding</keyword>
<dbReference type="Proteomes" id="UP000011777">
    <property type="component" value="Unassembled WGS sequence"/>
</dbReference>
<feature type="compositionally biased region" description="Basic and acidic residues" evidence="3">
    <location>
        <begin position="190"/>
        <end position="214"/>
    </location>
</feature>
<dbReference type="OMA" id="HPLGKIC"/>
<feature type="compositionally biased region" description="Polar residues" evidence="3">
    <location>
        <begin position="227"/>
        <end position="244"/>
    </location>
</feature>
<dbReference type="InterPro" id="IPR013087">
    <property type="entry name" value="Znf_C2H2_type"/>
</dbReference>
<dbReference type="SUPFAM" id="SSF52540">
    <property type="entry name" value="P-loop containing nucleoside triphosphate hydrolases"/>
    <property type="match status" value="1"/>
</dbReference>
<dbReference type="GO" id="GO:0000184">
    <property type="term" value="P:nuclear-transcribed mRNA catabolic process, nonsense-mediated decay"/>
    <property type="evidence" value="ECO:0007669"/>
    <property type="project" value="TreeGrafter"/>
</dbReference>
<dbReference type="OrthoDB" id="6513042at2759"/>
<dbReference type="InterPro" id="IPR041679">
    <property type="entry name" value="DNA2/NAM7-like_C"/>
</dbReference>
<keyword evidence="1 5" id="KW-0547">Nucleotide-binding</keyword>
<dbReference type="Pfam" id="PF13086">
    <property type="entry name" value="AAA_11"/>
    <property type="match status" value="2"/>
</dbReference>
<keyword evidence="1 5" id="KW-0378">Hydrolase</keyword>
<feature type="domain" description="C2H2-type" evidence="4">
    <location>
        <begin position="6"/>
        <end position="35"/>
    </location>
</feature>
<dbReference type="CDD" id="cd18808">
    <property type="entry name" value="SF1_C_Upf1"/>
    <property type="match status" value="1"/>
</dbReference>
<dbReference type="PROSITE" id="PS00028">
    <property type="entry name" value="ZINC_FINGER_C2H2_1"/>
    <property type="match status" value="1"/>
</dbReference>
<name>M3J8P6_CANMX</name>
<feature type="compositionally biased region" description="Basic and acidic residues" evidence="3">
    <location>
        <begin position="405"/>
        <end position="424"/>
    </location>
</feature>
<dbReference type="GO" id="GO:0005737">
    <property type="term" value="C:cytoplasm"/>
    <property type="evidence" value="ECO:0007669"/>
    <property type="project" value="TreeGrafter"/>
</dbReference>
<evidence type="ECO:0000313" key="5">
    <source>
        <dbReference type="EMBL" id="EMG48478.1"/>
    </source>
</evidence>
<sequence>MSGEAYTCLTCSEQFSDNLLIQKHLSSTRHKSVKLADTDESLECEECSDTNIHQLTIVRYGFSDMSLLCQLCLDKDNKKTGETPSASYSLANGAFFNKLSQYLKFRDIECMDCGDDSRLYVANPSDGQLVICKKCLPKYDTTTITFISEDSDTFLSELLGIKEPMTKKSSRKRKGGKKGGKRGKFGRRPRKEDPEADARREHYLKSKQNAHDIKSGTTVKAIGSVDSAKNSKPASNNKFTSNSKPGRASGKSTPKSGKSPFASGRSTPKSKNSPVPSRTQTPVPSEAKKNGKPASSTPKDKNNKSDSKKPTKVNPEPSKKAPSKTQPNSEDVKAKTKPTKSNIPNREPIKPSSKTDSKITGKSSEKKPKTTQPDTKKQDKPNKDTKNEKSESNKSKQTPPPGKKASSDKKDKKSTPKPQPEKQSKSKSQPQPESTPDETSDLVLPSYITKFRPSSKPKLTYDSMNEYFKEISFNVFLEDQLNNESNIIDSSNFTISWYEDLDKKNNQFQLHVPMNPQVIDKFLSQKLKKFKKNPFSVDQAIFLILNDEIMWSGYIATVDEVASKKGRRVKKDVIELVIKLHPWTQALPRTVHVSNLKILPASQPVSRVLNAMRNLSNANFIKMLLGKEPIRQIEFRNFLKFQGKNLNDSQKKGVQSVLNNSITVLQGPPGTGKTSTIYEIILQLLDSLNTYPILVVAASNIAIDNIAEKLLENHAKDIIRITAAEKERDYNRSHPLASICLHHKMYDAMPMRYQQVMDEMKRGFPPSIGTTAYKKFAQERFFLSNQIVTQAKVVLATPVVAGGIKSLNNVRVVIIDEATQSSEPTTLIPLALPSVEKLVLVGDQKQLSCFSLIPNLSLSLFERVLLNGTYKVPHMLDTQYRMHPEISEFPRTKFYGGLLKDGIDSSSRQLEGINSSPLYFWDTKGKAREQSVRNFLREDRGYAYTNRDEIRYVQEILRTLIITKGVKPEQIGVITPYSGQRDLISSTLVKDDVINPTNEQMQTEVDIDDIKNDSKPVTIHIVSGIMIASIDAFQGREKDFMIMSCVRSNTNGVIGFLRDERRLNVALTRAKYGLIMVGDFACLKKGDKLWNDYLEYLNSKNAVHKDDVFSY</sequence>
<dbReference type="GO" id="GO:0003678">
    <property type="term" value="F:DNA helicase activity"/>
    <property type="evidence" value="ECO:0007669"/>
    <property type="project" value="UniProtKB-ARBA"/>
</dbReference>
<dbReference type="PANTHER" id="PTHR10887">
    <property type="entry name" value="DNA2/NAM7 HELICASE FAMILY"/>
    <property type="match status" value="1"/>
</dbReference>
<reference evidence="5 6" key="1">
    <citation type="submission" date="2013-02" db="EMBL/GenBank/DDBJ databases">
        <title>Genome sequence of Candida maltosa Xu316, a potential industrial strain for xylitol and ethanol production.</title>
        <authorList>
            <person name="Yu J."/>
            <person name="Wang Q."/>
            <person name="Geng X."/>
            <person name="Bao W."/>
            <person name="He P."/>
            <person name="Cai J."/>
        </authorList>
    </citation>
    <scope>NUCLEOTIDE SEQUENCE [LARGE SCALE GENOMIC DNA]</scope>
    <source>
        <strain evidence="6">Xu316</strain>
    </source>
</reference>
<evidence type="ECO:0000313" key="6">
    <source>
        <dbReference type="Proteomes" id="UP000011777"/>
    </source>
</evidence>
<dbReference type="PANTHER" id="PTHR10887:SF317">
    <property type="entry name" value="ATP-DEPENDENT RNA HELICASE ECM32-RELATED"/>
    <property type="match status" value="1"/>
</dbReference>
<dbReference type="InterPro" id="IPR041677">
    <property type="entry name" value="DNA2/NAM7_AAA_11"/>
</dbReference>